<sequence length="131" mass="15305">MSLAKKIERFNQKPCPVYLEVILEDFLHNGQVQIICGTGFQKQVFQGMLSKTTCGDEQSLKLLFAWTKNKLLTTWSEKTPPLLWEIKAINLLHCQIDSNNFYRLILIQKRRVISRRYQKIIILKTGDPLIL</sequence>
<accession>A0A2M7VFX1</accession>
<protein>
    <submittedName>
        <fullName evidence="1">Uncharacterized protein</fullName>
    </submittedName>
</protein>
<proteinExistence type="predicted"/>
<name>A0A2M7VFX1_9BACT</name>
<comment type="caution">
    <text evidence="1">The sequence shown here is derived from an EMBL/GenBank/DDBJ whole genome shotgun (WGS) entry which is preliminary data.</text>
</comment>
<reference evidence="2" key="1">
    <citation type="submission" date="2017-09" db="EMBL/GenBank/DDBJ databases">
        <title>Depth-based differentiation of microbial function through sediment-hosted aquifers and enrichment of novel symbionts in the deep terrestrial subsurface.</title>
        <authorList>
            <person name="Probst A.J."/>
            <person name="Ladd B."/>
            <person name="Jarett J.K."/>
            <person name="Geller-Mcgrath D.E."/>
            <person name="Sieber C.M.K."/>
            <person name="Emerson J.B."/>
            <person name="Anantharaman K."/>
            <person name="Thomas B.C."/>
            <person name="Malmstrom R."/>
            <person name="Stieglmeier M."/>
            <person name="Klingl A."/>
            <person name="Woyke T."/>
            <person name="Ryan C.M."/>
            <person name="Banfield J.F."/>
        </authorList>
    </citation>
    <scope>NUCLEOTIDE SEQUENCE [LARGE SCALE GENOMIC DNA]</scope>
</reference>
<evidence type="ECO:0000313" key="2">
    <source>
        <dbReference type="Proteomes" id="UP000230405"/>
    </source>
</evidence>
<dbReference type="Proteomes" id="UP000230405">
    <property type="component" value="Unassembled WGS sequence"/>
</dbReference>
<organism evidence="1 2">
    <name type="scientific">Candidatus Komeilibacteria bacterium CG_4_10_14_0_2_um_filter_37_10</name>
    <dbReference type="NCBI Taxonomy" id="1974470"/>
    <lineage>
        <taxon>Bacteria</taxon>
        <taxon>Candidatus Komeiliibacteriota</taxon>
    </lineage>
</organism>
<dbReference type="AlphaFoldDB" id="A0A2M7VFX1"/>
<evidence type="ECO:0000313" key="1">
    <source>
        <dbReference type="EMBL" id="PIZ99539.1"/>
    </source>
</evidence>
<dbReference type="EMBL" id="PFPO01000022">
    <property type="protein sequence ID" value="PIZ99539.1"/>
    <property type="molecule type" value="Genomic_DNA"/>
</dbReference>
<gene>
    <name evidence="1" type="ORF">COX77_01265</name>
</gene>